<proteinExistence type="predicted"/>
<protein>
    <recommendedName>
        <fullName evidence="5">VCBS repeat-containing protein</fullName>
    </recommendedName>
</protein>
<gene>
    <name evidence="3" type="ORF">CYMTET_8798</name>
</gene>
<keyword evidence="4" id="KW-1185">Reference proteome</keyword>
<evidence type="ECO:0000256" key="2">
    <source>
        <dbReference type="SAM" id="MobiDB-lite"/>
    </source>
</evidence>
<feature type="compositionally biased region" description="Low complexity" evidence="2">
    <location>
        <begin position="75"/>
        <end position="93"/>
    </location>
</feature>
<evidence type="ECO:0000313" key="3">
    <source>
        <dbReference type="EMBL" id="KAK3283498.1"/>
    </source>
</evidence>
<evidence type="ECO:0000313" key="4">
    <source>
        <dbReference type="Proteomes" id="UP001190700"/>
    </source>
</evidence>
<dbReference type="AlphaFoldDB" id="A0AAE0GSR7"/>
<feature type="compositionally biased region" description="Low complexity" evidence="2">
    <location>
        <begin position="100"/>
        <end position="113"/>
    </location>
</feature>
<evidence type="ECO:0000256" key="1">
    <source>
        <dbReference type="ARBA" id="ARBA00022729"/>
    </source>
</evidence>
<evidence type="ECO:0008006" key="5">
    <source>
        <dbReference type="Google" id="ProtNLM"/>
    </source>
</evidence>
<accession>A0AAE0GSR7</accession>
<sequence>MDVLSASYDDGKIAWYANDASGSFGSQQVISTLADGASSVYAADVDGDGAIDLLSASAADDKIAWYLNVRSAAPTVSPTTVSPTTNAPSTTSPTMPPTGSPTTESPTTGMHIG</sequence>
<organism evidence="3 4">
    <name type="scientific">Cymbomonas tetramitiformis</name>
    <dbReference type="NCBI Taxonomy" id="36881"/>
    <lineage>
        <taxon>Eukaryota</taxon>
        <taxon>Viridiplantae</taxon>
        <taxon>Chlorophyta</taxon>
        <taxon>Pyramimonadophyceae</taxon>
        <taxon>Pyramimonadales</taxon>
        <taxon>Pyramimonadaceae</taxon>
        <taxon>Cymbomonas</taxon>
    </lineage>
</organism>
<dbReference type="PANTHER" id="PTHR44103">
    <property type="entry name" value="PROPROTEIN CONVERTASE P"/>
    <property type="match status" value="1"/>
</dbReference>
<dbReference type="SUPFAM" id="SSF69318">
    <property type="entry name" value="Integrin alpha N-terminal domain"/>
    <property type="match status" value="1"/>
</dbReference>
<name>A0AAE0GSR7_9CHLO</name>
<dbReference type="InterPro" id="IPR013517">
    <property type="entry name" value="FG-GAP"/>
</dbReference>
<dbReference type="EMBL" id="LGRX02002743">
    <property type="protein sequence ID" value="KAK3283498.1"/>
    <property type="molecule type" value="Genomic_DNA"/>
</dbReference>
<comment type="caution">
    <text evidence="3">The sequence shown here is derived from an EMBL/GenBank/DDBJ whole genome shotgun (WGS) entry which is preliminary data.</text>
</comment>
<dbReference type="Proteomes" id="UP001190700">
    <property type="component" value="Unassembled WGS sequence"/>
</dbReference>
<dbReference type="PANTHER" id="PTHR44103:SF1">
    <property type="entry name" value="PROPROTEIN CONVERTASE P"/>
    <property type="match status" value="1"/>
</dbReference>
<dbReference type="InterPro" id="IPR028994">
    <property type="entry name" value="Integrin_alpha_N"/>
</dbReference>
<feature type="region of interest" description="Disordered" evidence="2">
    <location>
        <begin position="75"/>
        <end position="113"/>
    </location>
</feature>
<keyword evidence="1" id="KW-0732">Signal</keyword>
<dbReference type="Pfam" id="PF13517">
    <property type="entry name" value="FG-GAP_3"/>
    <property type="match status" value="1"/>
</dbReference>
<reference evidence="3 4" key="1">
    <citation type="journal article" date="2015" name="Genome Biol. Evol.">
        <title>Comparative Genomics of a Bacterivorous Green Alga Reveals Evolutionary Causalities and Consequences of Phago-Mixotrophic Mode of Nutrition.</title>
        <authorList>
            <person name="Burns J.A."/>
            <person name="Paasch A."/>
            <person name="Narechania A."/>
            <person name="Kim E."/>
        </authorList>
    </citation>
    <scope>NUCLEOTIDE SEQUENCE [LARGE SCALE GENOMIC DNA]</scope>
    <source>
        <strain evidence="3 4">PLY_AMNH</strain>
    </source>
</reference>